<name>A0AAJ0HB56_9PEZI</name>
<feature type="region of interest" description="Disordered" evidence="1">
    <location>
        <begin position="120"/>
        <end position="197"/>
    </location>
</feature>
<dbReference type="EMBL" id="JAUIQD010000006">
    <property type="protein sequence ID" value="KAK3346371.1"/>
    <property type="molecule type" value="Genomic_DNA"/>
</dbReference>
<keyword evidence="3" id="KW-1185">Reference proteome</keyword>
<feature type="compositionally biased region" description="Pro residues" evidence="1">
    <location>
        <begin position="123"/>
        <end position="133"/>
    </location>
</feature>
<gene>
    <name evidence="2" type="ORF">B0T25DRAFT_551881</name>
</gene>
<proteinExistence type="predicted"/>
<sequence>MPTSLGSRCLKPSELTIGPVTRMHGADWRAQEAIWRIVINNEQTQRLIVAICGAGSVDPQEFPAGDDRFFALLGSEHGKAPCRMLSTYPGMFGRKSISGVRVFPDGGLRDRPNLCWFLEQAAPPSPTPAPALPATPDRPLSRKEARQYKKRLSSRASPVPRHADLPVSPLARPEPFGADVNLSPSDPGMSGKAQPIPLGVSLYGTANC</sequence>
<accession>A0AAJ0HB56</accession>
<protein>
    <submittedName>
        <fullName evidence="2">Uncharacterized protein</fullName>
    </submittedName>
</protein>
<reference evidence="2" key="2">
    <citation type="submission" date="2023-06" db="EMBL/GenBank/DDBJ databases">
        <authorList>
            <consortium name="Lawrence Berkeley National Laboratory"/>
            <person name="Haridas S."/>
            <person name="Hensen N."/>
            <person name="Bonometti L."/>
            <person name="Westerberg I."/>
            <person name="Brannstrom I.O."/>
            <person name="Guillou S."/>
            <person name="Cros-Aarteil S."/>
            <person name="Calhoun S."/>
            <person name="Kuo A."/>
            <person name="Mondo S."/>
            <person name="Pangilinan J."/>
            <person name="Riley R."/>
            <person name="Labutti K."/>
            <person name="Andreopoulos B."/>
            <person name="Lipzen A."/>
            <person name="Chen C."/>
            <person name="Yanf M."/>
            <person name="Daum C."/>
            <person name="Ng V."/>
            <person name="Clum A."/>
            <person name="Steindorff A."/>
            <person name="Ohm R."/>
            <person name="Martin F."/>
            <person name="Silar P."/>
            <person name="Natvig D."/>
            <person name="Lalanne C."/>
            <person name="Gautier V."/>
            <person name="Ament-Velasquez S.L."/>
            <person name="Kruys A."/>
            <person name="Hutchinson M.I."/>
            <person name="Powell A.J."/>
            <person name="Barry K."/>
            <person name="Miller A.N."/>
            <person name="Grigoriev I.V."/>
            <person name="Debuchy R."/>
            <person name="Gladieux P."/>
            <person name="Thoren M.H."/>
            <person name="Johannesson H."/>
        </authorList>
    </citation>
    <scope>NUCLEOTIDE SEQUENCE</scope>
    <source>
        <strain evidence="2">CBS 955.72</strain>
    </source>
</reference>
<organism evidence="2 3">
    <name type="scientific">Lasiosphaeria hispida</name>
    <dbReference type="NCBI Taxonomy" id="260671"/>
    <lineage>
        <taxon>Eukaryota</taxon>
        <taxon>Fungi</taxon>
        <taxon>Dikarya</taxon>
        <taxon>Ascomycota</taxon>
        <taxon>Pezizomycotina</taxon>
        <taxon>Sordariomycetes</taxon>
        <taxon>Sordariomycetidae</taxon>
        <taxon>Sordariales</taxon>
        <taxon>Lasiosphaeriaceae</taxon>
        <taxon>Lasiosphaeria</taxon>
    </lineage>
</organism>
<comment type="caution">
    <text evidence="2">The sequence shown here is derived from an EMBL/GenBank/DDBJ whole genome shotgun (WGS) entry which is preliminary data.</text>
</comment>
<reference evidence="2" key="1">
    <citation type="journal article" date="2023" name="Mol. Phylogenet. Evol.">
        <title>Genome-scale phylogeny and comparative genomics of the fungal order Sordariales.</title>
        <authorList>
            <person name="Hensen N."/>
            <person name="Bonometti L."/>
            <person name="Westerberg I."/>
            <person name="Brannstrom I.O."/>
            <person name="Guillou S."/>
            <person name="Cros-Aarteil S."/>
            <person name="Calhoun S."/>
            <person name="Haridas S."/>
            <person name="Kuo A."/>
            <person name="Mondo S."/>
            <person name="Pangilinan J."/>
            <person name="Riley R."/>
            <person name="LaButti K."/>
            <person name="Andreopoulos B."/>
            <person name="Lipzen A."/>
            <person name="Chen C."/>
            <person name="Yan M."/>
            <person name="Daum C."/>
            <person name="Ng V."/>
            <person name="Clum A."/>
            <person name="Steindorff A."/>
            <person name="Ohm R.A."/>
            <person name="Martin F."/>
            <person name="Silar P."/>
            <person name="Natvig D.O."/>
            <person name="Lalanne C."/>
            <person name="Gautier V."/>
            <person name="Ament-Velasquez S.L."/>
            <person name="Kruys A."/>
            <person name="Hutchinson M.I."/>
            <person name="Powell A.J."/>
            <person name="Barry K."/>
            <person name="Miller A.N."/>
            <person name="Grigoriev I.V."/>
            <person name="Debuchy R."/>
            <person name="Gladieux P."/>
            <person name="Hiltunen Thoren M."/>
            <person name="Johannesson H."/>
        </authorList>
    </citation>
    <scope>NUCLEOTIDE SEQUENCE</scope>
    <source>
        <strain evidence="2">CBS 955.72</strain>
    </source>
</reference>
<evidence type="ECO:0000313" key="2">
    <source>
        <dbReference type="EMBL" id="KAK3346371.1"/>
    </source>
</evidence>
<evidence type="ECO:0000313" key="3">
    <source>
        <dbReference type="Proteomes" id="UP001275084"/>
    </source>
</evidence>
<evidence type="ECO:0000256" key="1">
    <source>
        <dbReference type="SAM" id="MobiDB-lite"/>
    </source>
</evidence>
<dbReference type="Proteomes" id="UP001275084">
    <property type="component" value="Unassembled WGS sequence"/>
</dbReference>
<dbReference type="AlphaFoldDB" id="A0AAJ0HB56"/>